<dbReference type="OrthoDB" id="9778494at2"/>
<keyword evidence="3" id="KW-1185">Reference proteome</keyword>
<dbReference type="AlphaFoldDB" id="A0A4Y3R8V6"/>
<name>A0A4Y3R8V6_STRCI</name>
<gene>
    <name evidence="2" type="ORF">SCA03_57440</name>
</gene>
<evidence type="ECO:0000256" key="1">
    <source>
        <dbReference type="PROSITE-ProRule" id="PRU00339"/>
    </source>
</evidence>
<dbReference type="SMART" id="SM00028">
    <property type="entry name" value="TPR"/>
    <property type="match status" value="2"/>
</dbReference>
<protein>
    <recommendedName>
        <fullName evidence="4">Tetratricopeptide repeat protein</fullName>
    </recommendedName>
</protein>
<reference evidence="2 3" key="1">
    <citation type="submission" date="2019-06" db="EMBL/GenBank/DDBJ databases">
        <title>Whole genome shotgun sequence of Streptomyces cacaoi subsp. cacaoi NBRC 12748.</title>
        <authorList>
            <person name="Hosoyama A."/>
            <person name="Uohara A."/>
            <person name="Ohji S."/>
            <person name="Ichikawa N."/>
        </authorList>
    </citation>
    <scope>NUCLEOTIDE SEQUENCE [LARGE SCALE GENOMIC DNA]</scope>
    <source>
        <strain evidence="2 3">NBRC 12748</strain>
    </source>
</reference>
<dbReference type="EMBL" id="BJMM01000045">
    <property type="protein sequence ID" value="GEB53193.1"/>
    <property type="molecule type" value="Genomic_DNA"/>
</dbReference>
<accession>A0A4Y3R8V6</accession>
<comment type="caution">
    <text evidence="2">The sequence shown here is derived from an EMBL/GenBank/DDBJ whole genome shotgun (WGS) entry which is preliminary data.</text>
</comment>
<feature type="repeat" description="TPR" evidence="1">
    <location>
        <begin position="22"/>
        <end position="55"/>
    </location>
</feature>
<dbReference type="PROSITE" id="PS50005">
    <property type="entry name" value="TPR"/>
    <property type="match status" value="1"/>
</dbReference>
<keyword evidence="1" id="KW-0802">TPR repeat</keyword>
<dbReference type="PANTHER" id="PTHR45588">
    <property type="entry name" value="TPR DOMAIN-CONTAINING PROTEIN"/>
    <property type="match status" value="1"/>
</dbReference>
<dbReference type="PANTHER" id="PTHR45588:SF1">
    <property type="entry name" value="WW DOMAIN-CONTAINING PROTEIN"/>
    <property type="match status" value="1"/>
</dbReference>
<dbReference type="Gene3D" id="1.25.40.10">
    <property type="entry name" value="Tetratricopeptide repeat domain"/>
    <property type="match status" value="1"/>
</dbReference>
<sequence>MPDHPYDLGPHSRPVATASAQAQRWFDRGLVWSYSFNHDEAVRCFEQAAAHDPDCSAAHWGAAYAKGPNYNKPWKTFDPVDLGDTLAYGRAALDRARATASSEPERGLAEALRARFPTGAPPQDPEDFRAFDLAYAEAMRPVHEAHPHDPDVAALFADALLCVSPRALWDLDTGEPTGYGTLEAERVLLEALARPEGARHPGLNHLYIHLMDMSAHPERAVPAAGRLRHLVPDASHMVHMATHIDAACGDYRRVVESNQAAAAADDAYFAREKTVGRYFVYRAHNLCYLAFGAMMSGRSQEALHAAHRLDALLTPEVLRVESPPMADLCESFRTVLPHVLIRFGRWEEAVALDVPRDQELYCSTTAMVHYAHGIAHAALGRTAEADAAREEFTAAAARVPETRLNATPSREVDVLRVAGAMLDGEIAYRKDEYDRAFADLRRAIAFEDALPYTDPVAWLQPVRHAYAALLHEQGRTEEAAAVHRADLGLDDTLARWRTHPGNVWSLHGLHTCLTQLGRHEEARALAFQRDIAVAGADVPVAASCYCALTAFEDSPPESASGCCAPAPEPTGTTF</sequence>
<evidence type="ECO:0000313" key="3">
    <source>
        <dbReference type="Proteomes" id="UP000319210"/>
    </source>
</evidence>
<dbReference type="RefSeq" id="WP_086817462.1">
    <property type="nucleotide sequence ID" value="NZ_BJMM01000045.1"/>
</dbReference>
<proteinExistence type="predicted"/>
<evidence type="ECO:0008006" key="4">
    <source>
        <dbReference type="Google" id="ProtNLM"/>
    </source>
</evidence>
<organism evidence="2 3">
    <name type="scientific">Streptomyces cacaoi</name>
    <dbReference type="NCBI Taxonomy" id="1898"/>
    <lineage>
        <taxon>Bacteria</taxon>
        <taxon>Bacillati</taxon>
        <taxon>Actinomycetota</taxon>
        <taxon>Actinomycetes</taxon>
        <taxon>Kitasatosporales</taxon>
        <taxon>Streptomycetaceae</taxon>
        <taxon>Streptomyces</taxon>
    </lineage>
</organism>
<evidence type="ECO:0000313" key="2">
    <source>
        <dbReference type="EMBL" id="GEB53193.1"/>
    </source>
</evidence>
<dbReference type="Proteomes" id="UP000319210">
    <property type="component" value="Unassembled WGS sequence"/>
</dbReference>
<dbReference type="SUPFAM" id="SSF48452">
    <property type="entry name" value="TPR-like"/>
    <property type="match status" value="2"/>
</dbReference>
<dbReference type="InterPro" id="IPR019734">
    <property type="entry name" value="TPR_rpt"/>
</dbReference>
<dbReference type="InterPro" id="IPR011990">
    <property type="entry name" value="TPR-like_helical_dom_sf"/>
</dbReference>